<dbReference type="AlphaFoldDB" id="A0A8S9XKC1"/>
<gene>
    <name evidence="1" type="ORF">GE061_016964</name>
</gene>
<protein>
    <submittedName>
        <fullName evidence="1">Uncharacterized protein</fullName>
    </submittedName>
</protein>
<keyword evidence="2" id="KW-1185">Reference proteome</keyword>
<sequence length="191" mass="21477">MCVIRLVRVITHFLRNGAGLGLIGKSCIIRNKSQYKLNEASQLVDLLYAPAPPIEGPSAVDWACTRIIAVSGLLRHLDAQGAEVFATQLVFRQLAESNDIIVGRNVRTLNGLRRVMQEVLEEAEEIGYLREVLFENWTSSELLVAYLFYAGSKMSQKLSKNDRLVWFLATRMRVSLVLFLIRDKTGIPPSD</sequence>
<accession>A0A8S9XKC1</accession>
<evidence type="ECO:0000313" key="1">
    <source>
        <dbReference type="EMBL" id="KAF6208506.1"/>
    </source>
</evidence>
<organism evidence="1 2">
    <name type="scientific">Apolygus lucorum</name>
    <name type="common">Small green plant bug</name>
    <name type="synonym">Lygocoris lucorum</name>
    <dbReference type="NCBI Taxonomy" id="248454"/>
    <lineage>
        <taxon>Eukaryota</taxon>
        <taxon>Metazoa</taxon>
        <taxon>Ecdysozoa</taxon>
        <taxon>Arthropoda</taxon>
        <taxon>Hexapoda</taxon>
        <taxon>Insecta</taxon>
        <taxon>Pterygota</taxon>
        <taxon>Neoptera</taxon>
        <taxon>Paraneoptera</taxon>
        <taxon>Hemiptera</taxon>
        <taxon>Heteroptera</taxon>
        <taxon>Panheteroptera</taxon>
        <taxon>Cimicomorpha</taxon>
        <taxon>Miridae</taxon>
        <taxon>Mirini</taxon>
        <taxon>Apolygus</taxon>
    </lineage>
</organism>
<evidence type="ECO:0000313" key="2">
    <source>
        <dbReference type="Proteomes" id="UP000466442"/>
    </source>
</evidence>
<proteinExistence type="predicted"/>
<dbReference type="Proteomes" id="UP000466442">
    <property type="component" value="Unassembled WGS sequence"/>
</dbReference>
<name>A0A8S9XKC1_APOLU</name>
<dbReference type="EMBL" id="WIXP02000007">
    <property type="protein sequence ID" value="KAF6208506.1"/>
    <property type="molecule type" value="Genomic_DNA"/>
</dbReference>
<reference evidence="1" key="1">
    <citation type="journal article" date="2021" name="Mol. Ecol. Resour.">
        <title>Apolygus lucorum genome provides insights into omnivorousness and mesophyll feeding.</title>
        <authorList>
            <person name="Liu Y."/>
            <person name="Liu H."/>
            <person name="Wang H."/>
            <person name="Huang T."/>
            <person name="Liu B."/>
            <person name="Yang B."/>
            <person name="Yin L."/>
            <person name="Li B."/>
            <person name="Zhang Y."/>
            <person name="Zhang S."/>
            <person name="Jiang F."/>
            <person name="Zhang X."/>
            <person name="Ren Y."/>
            <person name="Wang B."/>
            <person name="Wang S."/>
            <person name="Lu Y."/>
            <person name="Wu K."/>
            <person name="Fan W."/>
            <person name="Wang G."/>
        </authorList>
    </citation>
    <scope>NUCLEOTIDE SEQUENCE</scope>
    <source>
        <strain evidence="1">12Hb</strain>
    </source>
</reference>
<comment type="caution">
    <text evidence="1">The sequence shown here is derived from an EMBL/GenBank/DDBJ whole genome shotgun (WGS) entry which is preliminary data.</text>
</comment>